<sequence>MTDPADDRLADYVRLRETSLRRHLESEQGLFIAEGEKVIRRAVDAGYQPRSFLLAERWLAGLADVLDRHPEVPVYLVTEELAEQVTGFHVHRGALASLHRVARWTVPDLLGRATDGRSRIAVLEDLVDHANVGAVFRSAAALGVDAVLVTPRCADPLYRRSIKVSMGTVFQVPWARIDPWPRGIGLLKDAGFVVAGMTLGEGAITLDELVAQDHQRLALVFGTEGHGLTPGTDRQLDARVRIPMAGGVDSLNVAASSAVAFYVTR</sequence>
<dbReference type="SUPFAM" id="SSF75217">
    <property type="entry name" value="alpha/beta knot"/>
    <property type="match status" value="1"/>
</dbReference>
<dbReference type="PANTHER" id="PTHR43191">
    <property type="entry name" value="RRNA METHYLTRANSFERASE 3"/>
    <property type="match status" value="1"/>
</dbReference>
<dbReference type="InterPro" id="IPR001537">
    <property type="entry name" value="SpoU_MeTrfase"/>
</dbReference>
<dbReference type="GO" id="GO:0006396">
    <property type="term" value="P:RNA processing"/>
    <property type="evidence" value="ECO:0007669"/>
    <property type="project" value="InterPro"/>
</dbReference>
<dbReference type="InterPro" id="IPR029064">
    <property type="entry name" value="Ribosomal_eL30-like_sf"/>
</dbReference>
<evidence type="ECO:0000256" key="1">
    <source>
        <dbReference type="ARBA" id="ARBA00022603"/>
    </source>
</evidence>
<dbReference type="AlphaFoldDB" id="A0A255GJW4"/>
<organism evidence="4 5">
    <name type="scientific">Enemella evansiae</name>
    <dbReference type="NCBI Taxonomy" id="2016499"/>
    <lineage>
        <taxon>Bacteria</taxon>
        <taxon>Bacillati</taxon>
        <taxon>Actinomycetota</taxon>
        <taxon>Actinomycetes</taxon>
        <taxon>Propionibacteriales</taxon>
        <taxon>Propionibacteriaceae</taxon>
        <taxon>Enemella</taxon>
    </lineage>
</organism>
<dbReference type="GO" id="GO:0008173">
    <property type="term" value="F:RNA methyltransferase activity"/>
    <property type="evidence" value="ECO:0007669"/>
    <property type="project" value="InterPro"/>
</dbReference>
<comment type="caution">
    <text evidence="4">The sequence shown here is derived from an EMBL/GenBank/DDBJ whole genome shotgun (WGS) entry which is preliminary data.</text>
</comment>
<dbReference type="GO" id="GO:0003723">
    <property type="term" value="F:RNA binding"/>
    <property type="evidence" value="ECO:0007669"/>
    <property type="project" value="InterPro"/>
</dbReference>
<evidence type="ECO:0000313" key="5">
    <source>
        <dbReference type="Proteomes" id="UP000215896"/>
    </source>
</evidence>
<keyword evidence="2 4" id="KW-0808">Transferase</keyword>
<dbReference type="SUPFAM" id="SSF55315">
    <property type="entry name" value="L30e-like"/>
    <property type="match status" value="1"/>
</dbReference>
<dbReference type="EMBL" id="NMVO01000012">
    <property type="protein sequence ID" value="OYO14836.1"/>
    <property type="molecule type" value="Genomic_DNA"/>
</dbReference>
<evidence type="ECO:0000313" key="4">
    <source>
        <dbReference type="EMBL" id="OYO14836.1"/>
    </source>
</evidence>
<dbReference type="Gene3D" id="3.40.1280.10">
    <property type="match status" value="1"/>
</dbReference>
<dbReference type="Pfam" id="PF00588">
    <property type="entry name" value="SpoU_methylase"/>
    <property type="match status" value="1"/>
</dbReference>
<evidence type="ECO:0000256" key="2">
    <source>
        <dbReference type="ARBA" id="ARBA00022679"/>
    </source>
</evidence>
<proteinExistence type="predicted"/>
<feature type="domain" description="tRNA/rRNA methyltransferase SpoU type" evidence="3">
    <location>
        <begin position="120"/>
        <end position="262"/>
    </location>
</feature>
<dbReference type="InterPro" id="IPR051259">
    <property type="entry name" value="rRNA_Methyltransferase"/>
</dbReference>
<reference evidence="4 5" key="1">
    <citation type="submission" date="2017-07" db="EMBL/GenBank/DDBJ databases">
        <title>Draft whole genome sequences of clinical Proprionibacteriaceae strains.</title>
        <authorList>
            <person name="Bernier A.-M."/>
            <person name="Bernard K."/>
            <person name="Domingo M.-C."/>
        </authorList>
    </citation>
    <scope>NUCLEOTIDE SEQUENCE [LARGE SCALE GENOMIC DNA]</scope>
    <source>
        <strain evidence="4 5">NML 030167</strain>
    </source>
</reference>
<keyword evidence="5" id="KW-1185">Reference proteome</keyword>
<dbReference type="CDD" id="cd18095">
    <property type="entry name" value="SpoU-like_rRNA-MTase"/>
    <property type="match status" value="1"/>
</dbReference>
<protein>
    <submittedName>
        <fullName evidence="4">rRNA methyltransferase</fullName>
    </submittedName>
</protein>
<evidence type="ECO:0000259" key="3">
    <source>
        <dbReference type="Pfam" id="PF00588"/>
    </source>
</evidence>
<keyword evidence="1 4" id="KW-0489">Methyltransferase</keyword>
<dbReference type="OrthoDB" id="3190829at2"/>
<dbReference type="PANTHER" id="PTHR43191:SF12">
    <property type="entry name" value="RRNA METHYLASE"/>
    <property type="match status" value="1"/>
</dbReference>
<accession>A0A255GJW4</accession>
<dbReference type="InterPro" id="IPR029026">
    <property type="entry name" value="tRNA_m1G_MTases_N"/>
</dbReference>
<dbReference type="Proteomes" id="UP000215896">
    <property type="component" value="Unassembled WGS sequence"/>
</dbReference>
<dbReference type="GO" id="GO:0032259">
    <property type="term" value="P:methylation"/>
    <property type="evidence" value="ECO:0007669"/>
    <property type="project" value="UniProtKB-KW"/>
</dbReference>
<gene>
    <name evidence="4" type="ORF">CGZ94_08290</name>
</gene>
<name>A0A255GJW4_9ACTN</name>
<dbReference type="Gene3D" id="3.30.1330.30">
    <property type="match status" value="1"/>
</dbReference>
<dbReference type="InterPro" id="IPR029028">
    <property type="entry name" value="Alpha/beta_knot_MTases"/>
</dbReference>